<evidence type="ECO:0000313" key="4">
    <source>
        <dbReference type="EMBL" id="WXB77301.1"/>
    </source>
</evidence>
<sequence>MINTTLIGLVLAALVVIFIVTRAVRIIPEYERAVLFRLGRIQDAKGPGIIIVAPIVDKVRRIDLRTHTYDIPPQDLITRDNVTVQVNAVTYYNVVDPVRSVLSIENYQVGTQQVAQTTLRSIIGQTSLDDLLTKREEINARLQQIIDEVTNPWGIKVTIVEVKDVLLPESMRRAMARQAESERDRRAKVIHAIGEQEAAENLAKAAEVMEAHPAAMHLRTLSSMLELGAEQNSTVVFPLPMELLRLFDAAGVALGAQPSTPKGAAPAGSAPPAAGGPAAGGSAADAAAAGAGTHAGATHHGAWSDDGHEVHPEGDHPGSVSHERDDWE</sequence>
<organism evidence="4 5">
    <name type="scientific">Janibacter alittae</name>
    <dbReference type="NCBI Taxonomy" id="3115209"/>
    <lineage>
        <taxon>Bacteria</taxon>
        <taxon>Bacillati</taxon>
        <taxon>Actinomycetota</taxon>
        <taxon>Actinomycetes</taxon>
        <taxon>Micrococcales</taxon>
        <taxon>Intrasporangiaceae</taxon>
        <taxon>Janibacter</taxon>
    </lineage>
</organism>
<accession>A0ABZ2MJP7</accession>
<dbReference type="Gene3D" id="6.10.250.2090">
    <property type="match status" value="1"/>
</dbReference>
<dbReference type="InterPro" id="IPR001107">
    <property type="entry name" value="Band_7"/>
</dbReference>
<dbReference type="PANTHER" id="PTHR10264">
    <property type="entry name" value="BAND 7 PROTEIN-RELATED"/>
    <property type="match status" value="1"/>
</dbReference>
<dbReference type="Proteomes" id="UP001382727">
    <property type="component" value="Chromosome"/>
</dbReference>
<reference evidence="4 5" key="1">
    <citation type="submission" date="2024-02" db="EMBL/GenBank/DDBJ databases">
        <title>Janibacter sp. nov., isolated from gut of marine sandworm.</title>
        <authorList>
            <person name="Kim B."/>
            <person name="Jun M.O."/>
            <person name="Shin N.-R."/>
        </authorList>
    </citation>
    <scope>NUCLEOTIDE SEQUENCE [LARGE SCALE GENOMIC DNA]</scope>
    <source>
        <strain evidence="4 5">A1S7</strain>
    </source>
</reference>
<dbReference type="SUPFAM" id="SSF117892">
    <property type="entry name" value="Band 7/SPFH domain"/>
    <property type="match status" value="1"/>
</dbReference>
<evidence type="ECO:0000256" key="1">
    <source>
        <dbReference type="ARBA" id="ARBA00008164"/>
    </source>
</evidence>
<dbReference type="InterPro" id="IPR036013">
    <property type="entry name" value="Band_7/SPFH_dom_sf"/>
</dbReference>
<evidence type="ECO:0000313" key="5">
    <source>
        <dbReference type="Proteomes" id="UP001382727"/>
    </source>
</evidence>
<name>A0ABZ2MJP7_9MICO</name>
<dbReference type="InterPro" id="IPR001972">
    <property type="entry name" value="Stomatin_HflK_fam"/>
</dbReference>
<dbReference type="SMART" id="SM00244">
    <property type="entry name" value="PHB"/>
    <property type="match status" value="1"/>
</dbReference>
<dbReference type="Pfam" id="PF01145">
    <property type="entry name" value="Band_7"/>
    <property type="match status" value="1"/>
</dbReference>
<feature type="domain" description="Band 7" evidence="3">
    <location>
        <begin position="22"/>
        <end position="179"/>
    </location>
</feature>
<evidence type="ECO:0000256" key="2">
    <source>
        <dbReference type="SAM" id="MobiDB-lite"/>
    </source>
</evidence>
<dbReference type="PANTHER" id="PTHR10264:SF19">
    <property type="entry name" value="AT06885P-RELATED"/>
    <property type="match status" value="1"/>
</dbReference>
<feature type="region of interest" description="Disordered" evidence="2">
    <location>
        <begin position="258"/>
        <end position="328"/>
    </location>
</feature>
<comment type="similarity">
    <text evidence="1">Belongs to the band 7/mec-2 family.</text>
</comment>
<dbReference type="RefSeq" id="WP_338751061.1">
    <property type="nucleotide sequence ID" value="NZ_CP144913.1"/>
</dbReference>
<dbReference type="InterPro" id="IPR043202">
    <property type="entry name" value="Band-7_stomatin-like"/>
</dbReference>
<protein>
    <submittedName>
        <fullName evidence="4">Slipin family protein</fullName>
    </submittedName>
</protein>
<dbReference type="PRINTS" id="PR00721">
    <property type="entry name" value="STOMATIN"/>
</dbReference>
<keyword evidence="5" id="KW-1185">Reference proteome</keyword>
<gene>
    <name evidence="4" type="ORF">V1351_04350</name>
</gene>
<feature type="compositionally biased region" description="Basic and acidic residues" evidence="2">
    <location>
        <begin position="302"/>
        <end position="328"/>
    </location>
</feature>
<proteinExistence type="inferred from homology"/>
<dbReference type="Gene3D" id="3.30.479.30">
    <property type="entry name" value="Band 7 domain"/>
    <property type="match status" value="1"/>
</dbReference>
<evidence type="ECO:0000259" key="3">
    <source>
        <dbReference type="SMART" id="SM00244"/>
    </source>
</evidence>
<dbReference type="EMBL" id="CP144913">
    <property type="protein sequence ID" value="WXB77301.1"/>
    <property type="molecule type" value="Genomic_DNA"/>
</dbReference>
<feature type="compositionally biased region" description="Low complexity" evidence="2">
    <location>
        <begin position="258"/>
        <end position="301"/>
    </location>
</feature>
<dbReference type="CDD" id="cd08826">
    <property type="entry name" value="SPFH_eoslipins_u1"/>
    <property type="match status" value="1"/>
</dbReference>